<reference evidence="1" key="3">
    <citation type="journal article" date="2019" name="G3 (Bethesda)">
        <title>Hybrid Assembly of the Genome of the Entomopathogenic Nematode Steinernema carpocapsae Identifies the X-Chromosome.</title>
        <authorList>
            <person name="Serra L."/>
            <person name="Macchietto M."/>
            <person name="Macias-Munoz A."/>
            <person name="McGill C.J."/>
            <person name="Rodriguez I.M."/>
            <person name="Rodriguez B."/>
            <person name="Murad R."/>
            <person name="Mortazavi A."/>
        </authorList>
    </citation>
    <scope>NUCLEOTIDE SEQUENCE [LARGE SCALE GENOMIC DNA]</scope>
    <source>
        <strain evidence="1">ALL</strain>
    </source>
</reference>
<sequence>MTQASRTPEWDLSTHWIPPHQQEADFCDFEPPVWALTTSDSVSIQPFSLPTRDQITQAPNLHPKAVNGTSISVLGTARISISLASRVIEINAIVVKDEHSPVDLLVGRDALTTCAVLIDFAERRITFGSEVVPMIRTPTVTQTPN</sequence>
<evidence type="ECO:0000313" key="1">
    <source>
        <dbReference type="EMBL" id="TMS39742.1"/>
    </source>
</evidence>
<dbReference type="EMBL" id="AZBU02000001">
    <property type="protein sequence ID" value="TMS39742.1"/>
    <property type="molecule type" value="Genomic_DNA"/>
</dbReference>
<organism evidence="1">
    <name type="scientific">Steinernema carpocapsae</name>
    <name type="common">Entomopathogenic nematode</name>
    <dbReference type="NCBI Taxonomy" id="34508"/>
    <lineage>
        <taxon>Eukaryota</taxon>
        <taxon>Metazoa</taxon>
        <taxon>Ecdysozoa</taxon>
        <taxon>Nematoda</taxon>
        <taxon>Chromadorea</taxon>
        <taxon>Rhabditida</taxon>
        <taxon>Tylenchina</taxon>
        <taxon>Panagrolaimomorpha</taxon>
        <taxon>Strongyloidoidea</taxon>
        <taxon>Steinernematidae</taxon>
        <taxon>Steinernema</taxon>
    </lineage>
</organism>
<dbReference type="Gene3D" id="2.40.70.10">
    <property type="entry name" value="Acid Proteases"/>
    <property type="match status" value="1"/>
</dbReference>
<reference evidence="1" key="2">
    <citation type="journal article" date="2015" name="Genome Biol.">
        <title>Comparative genomics of Steinernema reveals deeply conserved gene regulatory networks.</title>
        <authorList>
            <person name="Dillman A.R."/>
            <person name="Macchietto M."/>
            <person name="Porter C.F."/>
            <person name="Rogers A."/>
            <person name="Williams B."/>
            <person name="Antoshechkin I."/>
            <person name="Lee M.M."/>
            <person name="Goodwin Z."/>
            <person name="Lu X."/>
            <person name="Lewis E.E."/>
            <person name="Goodrich-Blair H."/>
            <person name="Stock S.P."/>
            <person name="Adams B.J."/>
            <person name="Sternberg P.W."/>
            <person name="Mortazavi A."/>
        </authorList>
    </citation>
    <scope>NUCLEOTIDE SEQUENCE [LARGE SCALE GENOMIC DNA]</scope>
    <source>
        <strain evidence="1">ALL</strain>
    </source>
</reference>
<gene>
    <name evidence="1" type="ORF">L596_006223</name>
</gene>
<comment type="caution">
    <text evidence="1">The sequence shown here is derived from an EMBL/GenBank/DDBJ whole genome shotgun (WGS) entry which is preliminary data.</text>
</comment>
<proteinExistence type="predicted"/>
<evidence type="ECO:0008006" key="2">
    <source>
        <dbReference type="Google" id="ProtNLM"/>
    </source>
</evidence>
<protein>
    <recommendedName>
        <fullName evidence="2">Aspartic peptidase DDI1-type domain-containing protein</fullName>
    </recommendedName>
</protein>
<reference evidence="1" key="1">
    <citation type="submission" date="2013-11" db="EMBL/GenBank/DDBJ databases">
        <authorList>
            <person name="Sternberg P."/>
            <person name="Dillman A."/>
            <person name="Macchietto M."/>
        </authorList>
    </citation>
    <scope>NUCLEOTIDE SEQUENCE</scope>
    <source>
        <strain evidence="1">ALL</strain>
    </source>
</reference>
<dbReference type="AlphaFoldDB" id="A0A4U8V1N9"/>
<name>A0A4U8V1N9_STECR</name>
<dbReference type="InterPro" id="IPR021109">
    <property type="entry name" value="Peptidase_aspartic_dom_sf"/>
</dbReference>
<accession>A0A4U8V1N9</accession>